<reference evidence="2" key="1">
    <citation type="journal article" date="2019" name="Environ. Microbiol.">
        <title>Fungal ecological strategies reflected in gene transcription - a case study of two litter decomposers.</title>
        <authorList>
            <person name="Barbi F."/>
            <person name="Kohler A."/>
            <person name="Barry K."/>
            <person name="Baskaran P."/>
            <person name="Daum C."/>
            <person name="Fauchery L."/>
            <person name="Ihrmark K."/>
            <person name="Kuo A."/>
            <person name="LaButti K."/>
            <person name="Lipzen A."/>
            <person name="Morin E."/>
            <person name="Grigoriev I.V."/>
            <person name="Henrissat B."/>
            <person name="Lindahl B."/>
            <person name="Martin F."/>
        </authorList>
    </citation>
    <scope>NUCLEOTIDE SEQUENCE</scope>
    <source>
        <strain evidence="2">JB14</strain>
    </source>
</reference>
<keyword evidence="3" id="KW-1185">Reference proteome</keyword>
<feature type="signal peptide" evidence="1">
    <location>
        <begin position="1"/>
        <end position="25"/>
    </location>
</feature>
<dbReference type="Proteomes" id="UP000799118">
    <property type="component" value="Unassembled WGS sequence"/>
</dbReference>
<sequence length="91" mass="9356">MFSKLAIPATVLVALLHTFTGASVGAVPQGGPIIGVPCAGEGAAALPTKYVASIQELGRARVSSPTSFARLTSVMEWVPVIKHPRATEFGP</sequence>
<proteinExistence type="predicted"/>
<name>A0A6A4HIQ8_9AGAR</name>
<dbReference type="EMBL" id="ML769499">
    <property type="protein sequence ID" value="KAE9397328.1"/>
    <property type="molecule type" value="Genomic_DNA"/>
</dbReference>
<evidence type="ECO:0000313" key="3">
    <source>
        <dbReference type="Proteomes" id="UP000799118"/>
    </source>
</evidence>
<organism evidence="2 3">
    <name type="scientific">Gymnopus androsaceus JB14</name>
    <dbReference type="NCBI Taxonomy" id="1447944"/>
    <lineage>
        <taxon>Eukaryota</taxon>
        <taxon>Fungi</taxon>
        <taxon>Dikarya</taxon>
        <taxon>Basidiomycota</taxon>
        <taxon>Agaricomycotina</taxon>
        <taxon>Agaricomycetes</taxon>
        <taxon>Agaricomycetidae</taxon>
        <taxon>Agaricales</taxon>
        <taxon>Marasmiineae</taxon>
        <taxon>Omphalotaceae</taxon>
        <taxon>Gymnopus</taxon>
    </lineage>
</organism>
<dbReference type="AlphaFoldDB" id="A0A6A4HIQ8"/>
<accession>A0A6A4HIQ8</accession>
<keyword evidence="1" id="KW-0732">Signal</keyword>
<feature type="chain" id="PRO_5025461462" evidence="1">
    <location>
        <begin position="26"/>
        <end position="91"/>
    </location>
</feature>
<evidence type="ECO:0000256" key="1">
    <source>
        <dbReference type="SAM" id="SignalP"/>
    </source>
</evidence>
<protein>
    <submittedName>
        <fullName evidence="2">Uncharacterized protein</fullName>
    </submittedName>
</protein>
<evidence type="ECO:0000313" key="2">
    <source>
        <dbReference type="EMBL" id="KAE9397328.1"/>
    </source>
</evidence>
<gene>
    <name evidence="2" type="ORF">BT96DRAFT_1020899</name>
</gene>